<dbReference type="EMBL" id="ATBP01002465">
    <property type="protein sequence ID" value="ETR65828.1"/>
    <property type="molecule type" value="Genomic_DNA"/>
</dbReference>
<feature type="non-terminal residue" evidence="2">
    <location>
        <position position="303"/>
    </location>
</feature>
<dbReference type="InterPro" id="IPR003959">
    <property type="entry name" value="ATPase_AAA_core"/>
</dbReference>
<dbReference type="SUPFAM" id="SSF52540">
    <property type="entry name" value="P-loop containing nucleoside triphosphate hydrolases"/>
    <property type="match status" value="1"/>
</dbReference>
<dbReference type="PANTHER" id="PTHR43581">
    <property type="entry name" value="ATP/GTP PHOSPHATASE"/>
    <property type="match status" value="1"/>
</dbReference>
<accession>A0A1V1NTD5</accession>
<evidence type="ECO:0000259" key="1">
    <source>
        <dbReference type="Pfam" id="PF13304"/>
    </source>
</evidence>
<feature type="domain" description="ATPase AAA-type core" evidence="1">
    <location>
        <begin position="12"/>
        <end position="303"/>
    </location>
</feature>
<dbReference type="Gene3D" id="3.40.50.300">
    <property type="entry name" value="P-loop containing nucleotide triphosphate hydrolases"/>
    <property type="match status" value="1"/>
</dbReference>
<name>A0A1V1NTD5_9BACT</name>
<protein>
    <recommendedName>
        <fullName evidence="1">ATPase AAA-type core domain-containing protein</fullName>
    </recommendedName>
</protein>
<reference evidence="3" key="1">
    <citation type="submission" date="2012-11" db="EMBL/GenBank/DDBJ databases">
        <authorList>
            <person name="Lucero-Rivera Y.E."/>
            <person name="Tovar-Ramirez D."/>
        </authorList>
    </citation>
    <scope>NUCLEOTIDE SEQUENCE [LARGE SCALE GENOMIC DNA]</scope>
    <source>
        <strain evidence="3">Araruama</strain>
    </source>
</reference>
<dbReference type="PANTHER" id="PTHR43581:SF2">
    <property type="entry name" value="EXCINUCLEASE ATPASE SUBUNIT"/>
    <property type="match status" value="1"/>
</dbReference>
<dbReference type="InterPro" id="IPR051396">
    <property type="entry name" value="Bact_Antivir_Def_Nuclease"/>
</dbReference>
<sequence length="303" mass="35307">MHHIKWKLNNDVNVLIGANGSGKSTVFRLIKHVLMNKPFERENYTTIPKMIRISYDNGESSIYKSYYKISEFKLKMLNKAIAAKGTDEDTEKILLLKDWLKTEKTYDNKLIFLKEISNICGSAWVKKKKHELLSECYDNRNGLKVKDMSEYISNELVVTFDRYLPQKELDKFKGNQSILDYDLEGTLINFITETSRLLFDEKSSKIKSLIKILNTFFQDTEKKVSFDKIKGLLITKNDKPIEPQDLSSGEKQLLYIVLKVFLGSIKNIPMILLLDEPEISLHPRWQLDFINHIMVLNSNMQII</sequence>
<dbReference type="Pfam" id="PF13304">
    <property type="entry name" value="AAA_21"/>
    <property type="match status" value="1"/>
</dbReference>
<dbReference type="AlphaFoldDB" id="A0A1V1NTD5"/>
<organism evidence="2 3">
    <name type="scientific">Candidatus Magnetoglobus multicellularis str. Araruama</name>
    <dbReference type="NCBI Taxonomy" id="890399"/>
    <lineage>
        <taxon>Bacteria</taxon>
        <taxon>Pseudomonadati</taxon>
        <taxon>Thermodesulfobacteriota</taxon>
        <taxon>Desulfobacteria</taxon>
        <taxon>Desulfobacterales</taxon>
        <taxon>Desulfobacteraceae</taxon>
        <taxon>Candidatus Magnetoglobus</taxon>
    </lineage>
</organism>
<dbReference type="InterPro" id="IPR027417">
    <property type="entry name" value="P-loop_NTPase"/>
</dbReference>
<dbReference type="Proteomes" id="UP000189670">
    <property type="component" value="Unassembled WGS sequence"/>
</dbReference>
<proteinExistence type="predicted"/>
<comment type="caution">
    <text evidence="2">The sequence shown here is derived from an EMBL/GenBank/DDBJ whole genome shotgun (WGS) entry which is preliminary data.</text>
</comment>
<evidence type="ECO:0000313" key="3">
    <source>
        <dbReference type="Proteomes" id="UP000189670"/>
    </source>
</evidence>
<gene>
    <name evidence="2" type="ORF">OMM_13654</name>
</gene>
<dbReference type="CDD" id="cd00267">
    <property type="entry name" value="ABC_ATPase"/>
    <property type="match status" value="1"/>
</dbReference>
<dbReference type="GO" id="GO:0005524">
    <property type="term" value="F:ATP binding"/>
    <property type="evidence" value="ECO:0007669"/>
    <property type="project" value="InterPro"/>
</dbReference>
<dbReference type="GO" id="GO:0016887">
    <property type="term" value="F:ATP hydrolysis activity"/>
    <property type="evidence" value="ECO:0007669"/>
    <property type="project" value="InterPro"/>
</dbReference>
<evidence type="ECO:0000313" key="2">
    <source>
        <dbReference type="EMBL" id="ETR65828.1"/>
    </source>
</evidence>